<dbReference type="OrthoDB" id="2757553at2759"/>
<dbReference type="AlphaFoldDB" id="A0A5J5EFQ5"/>
<evidence type="ECO:0000313" key="3">
    <source>
        <dbReference type="Proteomes" id="UP000326924"/>
    </source>
</evidence>
<dbReference type="Proteomes" id="UP000326924">
    <property type="component" value="Unassembled WGS sequence"/>
</dbReference>
<dbReference type="InParanoid" id="A0A5J5EFQ5"/>
<reference evidence="2 3" key="1">
    <citation type="submission" date="2019-09" db="EMBL/GenBank/DDBJ databases">
        <title>Draft genome of the ectomycorrhizal ascomycete Sphaerosporella brunnea.</title>
        <authorList>
            <consortium name="DOE Joint Genome Institute"/>
            <person name="Benucci G.M."/>
            <person name="Marozzi G."/>
            <person name="Antonielli L."/>
            <person name="Sanchez S."/>
            <person name="Marco P."/>
            <person name="Wang X."/>
            <person name="Falini L.B."/>
            <person name="Barry K."/>
            <person name="Haridas S."/>
            <person name="Lipzen A."/>
            <person name="Labutti K."/>
            <person name="Grigoriev I.V."/>
            <person name="Murat C."/>
            <person name="Martin F."/>
            <person name="Albertini E."/>
            <person name="Donnini D."/>
            <person name="Bonito G."/>
        </authorList>
    </citation>
    <scope>NUCLEOTIDE SEQUENCE [LARGE SCALE GENOMIC DNA]</scope>
    <source>
        <strain evidence="2 3">Sb_GMNB300</strain>
    </source>
</reference>
<protein>
    <submittedName>
        <fullName evidence="2">Uncharacterized protein</fullName>
    </submittedName>
</protein>
<dbReference type="EMBL" id="VXIS01000390">
    <property type="protein sequence ID" value="KAA8893907.1"/>
    <property type="molecule type" value="Genomic_DNA"/>
</dbReference>
<accession>A0A5J5EFQ5</accession>
<evidence type="ECO:0000256" key="1">
    <source>
        <dbReference type="SAM" id="MobiDB-lite"/>
    </source>
</evidence>
<evidence type="ECO:0000313" key="2">
    <source>
        <dbReference type="EMBL" id="KAA8893907.1"/>
    </source>
</evidence>
<keyword evidence="3" id="KW-1185">Reference proteome</keyword>
<gene>
    <name evidence="2" type="ORF">FN846DRAFT_895562</name>
</gene>
<proteinExistence type="predicted"/>
<sequence>MCEYCGEYVIEMRRFIDGEWKRLSPETKQLWVKPGMASYSLLGFEAGDKSRGRRQVPRQATSPEAGDKSRGRRQVPRPPTSPEAADKSRGQWTDLNVGDAAKFRAIGLATKDWG</sequence>
<comment type="caution">
    <text evidence="2">The sequence shown here is derived from an EMBL/GenBank/DDBJ whole genome shotgun (WGS) entry which is preliminary data.</text>
</comment>
<organism evidence="2 3">
    <name type="scientific">Sphaerosporella brunnea</name>
    <dbReference type="NCBI Taxonomy" id="1250544"/>
    <lineage>
        <taxon>Eukaryota</taxon>
        <taxon>Fungi</taxon>
        <taxon>Dikarya</taxon>
        <taxon>Ascomycota</taxon>
        <taxon>Pezizomycotina</taxon>
        <taxon>Pezizomycetes</taxon>
        <taxon>Pezizales</taxon>
        <taxon>Pyronemataceae</taxon>
        <taxon>Sphaerosporella</taxon>
    </lineage>
</organism>
<feature type="region of interest" description="Disordered" evidence="1">
    <location>
        <begin position="48"/>
        <end position="93"/>
    </location>
</feature>
<name>A0A5J5EFQ5_9PEZI</name>